<protein>
    <submittedName>
        <fullName evidence="9">Binding-protein-dependent transport systems inner membrane component</fullName>
    </submittedName>
</protein>
<evidence type="ECO:0000256" key="3">
    <source>
        <dbReference type="ARBA" id="ARBA00022475"/>
    </source>
</evidence>
<dbReference type="PROSITE" id="PS50928">
    <property type="entry name" value="ABC_TM1"/>
    <property type="match status" value="1"/>
</dbReference>
<dbReference type="EMBL" id="CP002116">
    <property type="protein sequence ID" value="ADK80341.1"/>
    <property type="molecule type" value="Genomic_DNA"/>
</dbReference>
<dbReference type="Proteomes" id="UP000002318">
    <property type="component" value="Chromosome"/>
</dbReference>
<keyword evidence="6 7" id="KW-0472">Membrane</keyword>
<evidence type="ECO:0000313" key="10">
    <source>
        <dbReference type="Proteomes" id="UP000002318"/>
    </source>
</evidence>
<dbReference type="HOGENOM" id="CLU_016047_0_0_12"/>
<dbReference type="Pfam" id="PF00528">
    <property type="entry name" value="BPD_transp_1"/>
    <property type="match status" value="1"/>
</dbReference>
<keyword evidence="4 7" id="KW-0812">Transmembrane</keyword>
<evidence type="ECO:0000256" key="5">
    <source>
        <dbReference type="ARBA" id="ARBA00022989"/>
    </source>
</evidence>
<evidence type="ECO:0000313" key="9">
    <source>
        <dbReference type="EMBL" id="ADK80341.1"/>
    </source>
</evidence>
<dbReference type="STRING" id="573413.Spirs_1214"/>
<dbReference type="GO" id="GO:0005886">
    <property type="term" value="C:plasma membrane"/>
    <property type="evidence" value="ECO:0007669"/>
    <property type="project" value="UniProtKB-SubCell"/>
</dbReference>
<dbReference type="CDD" id="cd06261">
    <property type="entry name" value="TM_PBP2"/>
    <property type="match status" value="1"/>
</dbReference>
<reference evidence="9 10" key="1">
    <citation type="journal article" date="2010" name="Stand. Genomic Sci.">
        <title>Complete genome sequence of Spirochaeta smaragdinae type strain (SEBR 4228).</title>
        <authorList>
            <person name="Mavromatis K."/>
            <person name="Yasawong M."/>
            <person name="Chertkov O."/>
            <person name="Lapidus A."/>
            <person name="Lucas S."/>
            <person name="Nolan M."/>
            <person name="Del Rio T.G."/>
            <person name="Tice H."/>
            <person name="Cheng J.F."/>
            <person name="Pitluck S."/>
            <person name="Liolios K."/>
            <person name="Ivanova N."/>
            <person name="Tapia R."/>
            <person name="Han C."/>
            <person name="Bruce D."/>
            <person name="Goodwin L."/>
            <person name="Pati A."/>
            <person name="Chen A."/>
            <person name="Palaniappan K."/>
            <person name="Land M."/>
            <person name="Hauser L."/>
            <person name="Chang Y.J."/>
            <person name="Jeffries C.D."/>
            <person name="Detter J.C."/>
            <person name="Rohde M."/>
            <person name="Brambilla E."/>
            <person name="Spring S."/>
            <person name="Goker M."/>
            <person name="Sikorski J."/>
            <person name="Woyke T."/>
            <person name="Bristow J."/>
            <person name="Eisen J.A."/>
            <person name="Markowitz V."/>
            <person name="Hugenholtz P."/>
            <person name="Klenk H.P."/>
            <person name="Kyrpides N.C."/>
        </authorList>
    </citation>
    <scope>NUCLEOTIDE SEQUENCE [LARGE SCALE GENOMIC DNA]</scope>
    <source>
        <strain evidence="10">DSM 11293 / JCM 15392 / SEBR 4228</strain>
    </source>
</reference>
<evidence type="ECO:0000256" key="6">
    <source>
        <dbReference type="ARBA" id="ARBA00023136"/>
    </source>
</evidence>
<feature type="transmembrane region" description="Helical" evidence="7">
    <location>
        <begin position="114"/>
        <end position="134"/>
    </location>
</feature>
<comment type="similarity">
    <text evidence="7">Belongs to the binding-protein-dependent transport system permease family.</text>
</comment>
<feature type="domain" description="ABC transmembrane type-1" evidence="8">
    <location>
        <begin position="76"/>
        <end position="291"/>
    </location>
</feature>
<keyword evidence="10" id="KW-1185">Reference proteome</keyword>
<name>E1R2Q9_SEDSS</name>
<organism evidence="9 10">
    <name type="scientific">Sediminispirochaeta smaragdinae (strain DSM 11293 / JCM 15392 / SEBR 4228)</name>
    <name type="common">Spirochaeta smaragdinae</name>
    <dbReference type="NCBI Taxonomy" id="573413"/>
    <lineage>
        <taxon>Bacteria</taxon>
        <taxon>Pseudomonadati</taxon>
        <taxon>Spirochaetota</taxon>
        <taxon>Spirochaetia</taxon>
        <taxon>Spirochaetales</taxon>
        <taxon>Spirochaetaceae</taxon>
        <taxon>Sediminispirochaeta</taxon>
    </lineage>
</organism>
<dbReference type="eggNOG" id="COG1175">
    <property type="taxonomic scope" value="Bacteria"/>
</dbReference>
<accession>E1R2Q9</accession>
<proteinExistence type="inferred from homology"/>
<dbReference type="InterPro" id="IPR000515">
    <property type="entry name" value="MetI-like"/>
</dbReference>
<dbReference type="Gene3D" id="1.10.3720.10">
    <property type="entry name" value="MetI-like"/>
    <property type="match status" value="1"/>
</dbReference>
<evidence type="ECO:0000256" key="1">
    <source>
        <dbReference type="ARBA" id="ARBA00004651"/>
    </source>
</evidence>
<feature type="transmembrane region" description="Helical" evidence="7">
    <location>
        <begin position="165"/>
        <end position="187"/>
    </location>
</feature>
<comment type="subcellular location">
    <subcellularLocation>
        <location evidence="1 7">Cell membrane</location>
        <topology evidence="1 7">Multi-pass membrane protein</topology>
    </subcellularLocation>
</comment>
<feature type="transmembrane region" description="Helical" evidence="7">
    <location>
        <begin position="269"/>
        <end position="291"/>
    </location>
</feature>
<gene>
    <name evidence="9" type="ordered locus">Spirs_1214</name>
</gene>
<evidence type="ECO:0000256" key="2">
    <source>
        <dbReference type="ARBA" id="ARBA00022448"/>
    </source>
</evidence>
<evidence type="ECO:0000259" key="8">
    <source>
        <dbReference type="PROSITE" id="PS50928"/>
    </source>
</evidence>
<keyword evidence="5 7" id="KW-1133">Transmembrane helix</keyword>
<dbReference type="AlphaFoldDB" id="E1R2Q9"/>
<sequence>MMSLNNKTIYSVKKAGLVFLLITPAFLLFLLFVVVPVIQAGHYSVYRWKGLGPLEQFVGLGNFFRMFGEDIFLTALWNNLKVVILSLLLQLPVAFFFALLIGRKRFPGSMLFRGIYFFPYILAEIAIGIIWKFIYNPEFGLPTMIASFVSGGETKIALLGSTEHAFTAIFIVIFWKYIGFHMILYIAGLQNVPDELEEAAIIDGASKLQVVFHVIIPCMRNTIVISVFLSVVGAFNIFDVVWAMGQGGPVHSTETLVTYLYNFGFKRFAFGYGSAVAIVIFLICLVFNLFYQKYIVGESK</sequence>
<feature type="transmembrane region" description="Helical" evidence="7">
    <location>
        <begin position="223"/>
        <end position="244"/>
    </location>
</feature>
<keyword evidence="3" id="KW-1003">Cell membrane</keyword>
<dbReference type="OrthoDB" id="42781at2"/>
<evidence type="ECO:0000256" key="7">
    <source>
        <dbReference type="RuleBase" id="RU363032"/>
    </source>
</evidence>
<dbReference type="PANTHER" id="PTHR43227">
    <property type="entry name" value="BLL4140 PROTEIN"/>
    <property type="match status" value="1"/>
</dbReference>
<dbReference type="KEGG" id="ssm:Spirs_1214"/>
<dbReference type="InterPro" id="IPR050809">
    <property type="entry name" value="UgpAE/MalFG_permease"/>
</dbReference>
<dbReference type="InterPro" id="IPR035906">
    <property type="entry name" value="MetI-like_sf"/>
</dbReference>
<feature type="transmembrane region" description="Helical" evidence="7">
    <location>
        <begin position="82"/>
        <end position="102"/>
    </location>
</feature>
<dbReference type="SUPFAM" id="SSF161098">
    <property type="entry name" value="MetI-like"/>
    <property type="match status" value="1"/>
</dbReference>
<dbReference type="GO" id="GO:0055085">
    <property type="term" value="P:transmembrane transport"/>
    <property type="evidence" value="ECO:0007669"/>
    <property type="project" value="InterPro"/>
</dbReference>
<keyword evidence="2 7" id="KW-0813">Transport</keyword>
<dbReference type="PANTHER" id="PTHR43227:SF11">
    <property type="entry name" value="BLL4140 PROTEIN"/>
    <property type="match status" value="1"/>
</dbReference>
<evidence type="ECO:0000256" key="4">
    <source>
        <dbReference type="ARBA" id="ARBA00022692"/>
    </source>
</evidence>